<dbReference type="OrthoDB" id="202021at2157"/>
<dbReference type="PANTHER" id="PTHR34236:SF1">
    <property type="entry name" value="DIMETHYL SULFOXIDE REDUCTASE TRANSCRIPTIONAL ACTIVATOR"/>
    <property type="match status" value="1"/>
</dbReference>
<proteinExistence type="predicted"/>
<dbReference type="Proteomes" id="UP000509241">
    <property type="component" value="Chromosome"/>
</dbReference>
<dbReference type="SUPFAM" id="SSF88659">
    <property type="entry name" value="Sigma3 and sigma4 domains of RNA polymerase sigma factors"/>
    <property type="match status" value="1"/>
</dbReference>
<name>A0A7D5GI05_9EURY</name>
<accession>A0A7D5GI05</accession>
<dbReference type="InterPro" id="IPR007050">
    <property type="entry name" value="HTH_bacterioopsin"/>
</dbReference>
<feature type="domain" description="HTH bat-type" evidence="3">
    <location>
        <begin position="164"/>
        <end position="215"/>
    </location>
</feature>
<dbReference type="Gene3D" id="1.10.10.10">
    <property type="entry name" value="Winged helix-like DNA-binding domain superfamily/Winged helix DNA-binding domain"/>
    <property type="match status" value="1"/>
</dbReference>
<protein>
    <submittedName>
        <fullName evidence="4">Helix-turn-helix domain-containing protein</fullName>
    </submittedName>
</protein>
<gene>
    <name evidence="4" type="ORF">HYG82_12115</name>
</gene>
<dbReference type="RefSeq" id="WP_179261287.1">
    <property type="nucleotide sequence ID" value="NZ_CP058601.1"/>
</dbReference>
<keyword evidence="5" id="KW-1185">Reference proteome</keyword>
<dbReference type="AlphaFoldDB" id="A0A7D5GI05"/>
<evidence type="ECO:0000259" key="3">
    <source>
        <dbReference type="Pfam" id="PF04967"/>
    </source>
</evidence>
<dbReference type="Pfam" id="PF04967">
    <property type="entry name" value="HTH_10"/>
    <property type="match status" value="1"/>
</dbReference>
<dbReference type="GeneID" id="56034048"/>
<organism evidence="4 5">
    <name type="scientific">Natrinema halophilum</name>
    <dbReference type="NCBI Taxonomy" id="1699371"/>
    <lineage>
        <taxon>Archaea</taxon>
        <taxon>Methanobacteriati</taxon>
        <taxon>Methanobacteriota</taxon>
        <taxon>Stenosarchaea group</taxon>
        <taxon>Halobacteria</taxon>
        <taxon>Halobacteriales</taxon>
        <taxon>Natrialbaceae</taxon>
        <taxon>Natrinema</taxon>
    </lineage>
</organism>
<dbReference type="KEGG" id="haly:HYG82_12115"/>
<keyword evidence="1" id="KW-0805">Transcription regulation</keyword>
<sequence>MGLVAEFKIHCEALPLVEVAATVPEATLLLDLQFNHGNRPLFLVTVTGSQPAAIARALTHAFDVGEWTLVGQAGETRRYQVLPALSLEEQLGDHITNLAGLKGLATADAIIERIEVVADGWRQTGWFANRDAFRTFSSFWQRNAGFRLHRLTQDGESEPPGEGLTDRQREALRTAYEMGYYDIPRRATLEEIATDLDISASSVSERLRRAQTQLIQETVATTWPPLPD</sequence>
<dbReference type="InterPro" id="IPR013324">
    <property type="entry name" value="RNA_pol_sigma_r3/r4-like"/>
</dbReference>
<evidence type="ECO:0000313" key="5">
    <source>
        <dbReference type="Proteomes" id="UP000509241"/>
    </source>
</evidence>
<keyword evidence="2" id="KW-0804">Transcription</keyword>
<dbReference type="PANTHER" id="PTHR34236">
    <property type="entry name" value="DIMETHYL SULFOXIDE REDUCTASE TRANSCRIPTIONAL ACTIVATOR"/>
    <property type="match status" value="1"/>
</dbReference>
<reference evidence="4 5" key="1">
    <citation type="submission" date="2020-07" db="EMBL/GenBank/DDBJ databases">
        <authorList>
            <person name="Cui H."/>
        </authorList>
    </citation>
    <scope>NUCLEOTIDE SEQUENCE [LARGE SCALE GENOMIC DNA]</scope>
    <source>
        <strain evidence="4 5">YPL8</strain>
    </source>
</reference>
<evidence type="ECO:0000313" key="4">
    <source>
        <dbReference type="EMBL" id="QLG49554.1"/>
    </source>
</evidence>
<dbReference type="InterPro" id="IPR036388">
    <property type="entry name" value="WH-like_DNA-bd_sf"/>
</dbReference>
<evidence type="ECO:0000256" key="2">
    <source>
        <dbReference type="ARBA" id="ARBA00023163"/>
    </source>
</evidence>
<dbReference type="EMBL" id="CP058601">
    <property type="protein sequence ID" value="QLG49554.1"/>
    <property type="molecule type" value="Genomic_DNA"/>
</dbReference>
<evidence type="ECO:0000256" key="1">
    <source>
        <dbReference type="ARBA" id="ARBA00023015"/>
    </source>
</evidence>